<reference evidence="2 3" key="1">
    <citation type="submission" date="2023-10" db="EMBL/GenBank/DDBJ databases">
        <title>Characterization of rhizosphere-enriched actinobacteria from wheat plants lab-grown on chernevaya soil.</title>
        <authorList>
            <person name="Tikhonova E.N."/>
            <person name="Konopkin A."/>
            <person name="Kravchenko I.K."/>
        </authorList>
    </citation>
    <scope>NUCLEOTIDE SEQUENCE [LARGE SCALE GENOMIC DNA]</scope>
    <source>
        <strain evidence="2 3">RR29</strain>
    </source>
</reference>
<dbReference type="CDD" id="cd00093">
    <property type="entry name" value="HTH_XRE"/>
    <property type="match status" value="1"/>
</dbReference>
<gene>
    <name evidence="2" type="ORF">R5A26_39980</name>
</gene>
<dbReference type="Pfam" id="PF19054">
    <property type="entry name" value="DUF5753"/>
    <property type="match status" value="1"/>
</dbReference>
<protein>
    <submittedName>
        <fullName evidence="2">Helix-turn-helix transcriptional regulator</fullName>
    </submittedName>
</protein>
<accession>A0ABU4FNG9</accession>
<dbReference type="InterPro" id="IPR043917">
    <property type="entry name" value="DUF5753"/>
</dbReference>
<feature type="domain" description="DUF5753" evidence="1">
    <location>
        <begin position="93"/>
        <end position="272"/>
    </location>
</feature>
<dbReference type="Proteomes" id="UP001187346">
    <property type="component" value="Unassembled WGS sequence"/>
</dbReference>
<organism evidence="2 3">
    <name type="scientific">Streptomyces prunicolor</name>
    <dbReference type="NCBI Taxonomy" id="67348"/>
    <lineage>
        <taxon>Bacteria</taxon>
        <taxon>Bacillati</taxon>
        <taxon>Actinomycetota</taxon>
        <taxon>Actinomycetes</taxon>
        <taxon>Kitasatosporales</taxon>
        <taxon>Streptomycetaceae</taxon>
        <taxon>Streptomyces</taxon>
    </lineage>
</organism>
<evidence type="ECO:0000313" key="2">
    <source>
        <dbReference type="EMBL" id="MDV7222130.1"/>
    </source>
</evidence>
<name>A0ABU4FNG9_9ACTN</name>
<comment type="caution">
    <text evidence="2">The sequence shown here is derived from an EMBL/GenBank/DDBJ whole genome shotgun (WGS) entry which is preliminary data.</text>
</comment>
<evidence type="ECO:0000313" key="3">
    <source>
        <dbReference type="Proteomes" id="UP001187346"/>
    </source>
</evidence>
<dbReference type="EMBL" id="JAWMAJ010000208">
    <property type="protein sequence ID" value="MDV7222130.1"/>
    <property type="molecule type" value="Genomic_DNA"/>
</dbReference>
<dbReference type="RefSeq" id="WP_317775089.1">
    <property type="nucleotide sequence ID" value="NZ_JAWMAJ010000208.1"/>
</dbReference>
<proteinExistence type="predicted"/>
<dbReference type="InterPro" id="IPR010982">
    <property type="entry name" value="Lambda_DNA-bd_dom_sf"/>
</dbReference>
<keyword evidence="3" id="KW-1185">Reference proteome</keyword>
<dbReference type="InterPro" id="IPR001387">
    <property type="entry name" value="Cro/C1-type_HTH"/>
</dbReference>
<evidence type="ECO:0000259" key="1">
    <source>
        <dbReference type="Pfam" id="PF19054"/>
    </source>
</evidence>
<sequence length="287" mass="32547">MARGKGIDGSMSVPAFYGKELRWKREEAGLSLDAFLKGSFYGKTYLSDIEHGERRIPLDLAQHADRMLGTDGFFERNCEDVRKARKSATAEYFAEVLELEEHAREVEEWDPSLIPGPLQLPTYVRAVVLASHPTYSEEAVREKIEARRKRAWLFEDQEAPESWLVLHEEILTNPILPPGDMAEQLAHIAEVTRKHRRSIPQILLRNSGAHPFMMGATRFLTFADAPPIMYTEGMYSGQLIDDPALVGQYSKAYGRLRAAALPPEASLRLIEQAAEDYRNGKHPDRLE</sequence>
<dbReference type="SUPFAM" id="SSF47413">
    <property type="entry name" value="lambda repressor-like DNA-binding domains"/>
    <property type="match status" value="1"/>
</dbReference>